<dbReference type="AlphaFoldDB" id="A0A7M5UX66"/>
<dbReference type="InterPro" id="IPR015659">
    <property type="entry name" value="Proline_oxidase"/>
</dbReference>
<dbReference type="GO" id="GO:0008218">
    <property type="term" value="P:bioluminescence"/>
    <property type="evidence" value="ECO:0007669"/>
    <property type="project" value="UniProtKB-KW"/>
</dbReference>
<dbReference type="OrthoDB" id="5464at2759"/>
<dbReference type="GO" id="GO:0005509">
    <property type="term" value="F:calcium ion binding"/>
    <property type="evidence" value="ECO:0007669"/>
    <property type="project" value="InterPro"/>
</dbReference>
<dbReference type="GO" id="GO:0005739">
    <property type="term" value="C:mitochondrion"/>
    <property type="evidence" value="ECO:0007669"/>
    <property type="project" value="TreeGrafter"/>
</dbReference>
<feature type="domain" description="EF-hand" evidence="9">
    <location>
        <begin position="310"/>
        <end position="345"/>
    </location>
</feature>
<dbReference type="PROSITE" id="PS50222">
    <property type="entry name" value="EF_HAND_2"/>
    <property type="match status" value="1"/>
</dbReference>
<keyword evidence="4 8" id="KW-0560">Oxidoreductase</keyword>
<dbReference type="GO" id="GO:0071949">
    <property type="term" value="F:FAD binding"/>
    <property type="evidence" value="ECO:0007669"/>
    <property type="project" value="TreeGrafter"/>
</dbReference>
<keyword evidence="7" id="KW-0599">Photoprotein</keyword>
<keyword evidence="6" id="KW-0455">Luminescence</keyword>
<evidence type="ECO:0000256" key="2">
    <source>
        <dbReference type="ARBA" id="ARBA00005869"/>
    </source>
</evidence>
<accession>A0A7M5UX66</accession>
<dbReference type="EC" id="1.5.5.2" evidence="8"/>
<dbReference type="InterPro" id="IPR011992">
    <property type="entry name" value="EF-hand-dom_pair"/>
</dbReference>
<keyword evidence="5 8" id="KW-0642">Proline metabolism</keyword>
<comment type="pathway">
    <text evidence="1">Amino-acid degradation; L-proline degradation into L-glutamate; L-glutamate from L-proline: step 1/2.</text>
</comment>
<evidence type="ECO:0000256" key="1">
    <source>
        <dbReference type="ARBA" id="ARBA00004739"/>
    </source>
</evidence>
<evidence type="ECO:0000256" key="3">
    <source>
        <dbReference type="ARBA" id="ARBA00007828"/>
    </source>
</evidence>
<dbReference type="PANTHER" id="PTHR13914:SF0">
    <property type="entry name" value="PROLINE DEHYDROGENASE 1, MITOCHONDRIAL"/>
    <property type="match status" value="1"/>
</dbReference>
<evidence type="ECO:0000256" key="4">
    <source>
        <dbReference type="ARBA" id="ARBA00023002"/>
    </source>
</evidence>
<keyword evidence="8" id="KW-0285">Flavoprotein</keyword>
<dbReference type="RefSeq" id="XP_066934368.1">
    <property type="nucleotide sequence ID" value="XM_067078267.1"/>
</dbReference>
<dbReference type="GeneID" id="136822044"/>
<dbReference type="EnsemblMetazoa" id="CLYHEMT007321.1">
    <property type="protein sequence ID" value="CLYHEMP007321.1"/>
    <property type="gene ID" value="CLYHEMG007321"/>
</dbReference>
<proteinExistence type="inferred from homology"/>
<comment type="catalytic activity">
    <reaction evidence="8">
        <text>L-proline + a quinone = (S)-1-pyrroline-5-carboxylate + a quinol + H(+)</text>
        <dbReference type="Rhea" id="RHEA:23784"/>
        <dbReference type="ChEBI" id="CHEBI:15378"/>
        <dbReference type="ChEBI" id="CHEBI:17388"/>
        <dbReference type="ChEBI" id="CHEBI:24646"/>
        <dbReference type="ChEBI" id="CHEBI:60039"/>
        <dbReference type="ChEBI" id="CHEBI:132124"/>
        <dbReference type="EC" id="1.5.5.2"/>
    </reaction>
</comment>
<comment type="similarity">
    <text evidence="2 8">Belongs to the proline oxidase family.</text>
</comment>
<dbReference type="GO" id="GO:0010133">
    <property type="term" value="P:L-proline catabolic process to L-glutamate"/>
    <property type="evidence" value="ECO:0007669"/>
    <property type="project" value="TreeGrafter"/>
</dbReference>
<keyword evidence="8" id="KW-0274">FAD</keyword>
<dbReference type="SUPFAM" id="SSF47473">
    <property type="entry name" value="EF-hand"/>
    <property type="match status" value="1"/>
</dbReference>
<dbReference type="Gene3D" id="3.20.20.220">
    <property type="match status" value="2"/>
</dbReference>
<evidence type="ECO:0000256" key="8">
    <source>
        <dbReference type="RuleBase" id="RU364054"/>
    </source>
</evidence>
<comment type="cofactor">
    <cofactor evidence="8">
        <name>FAD</name>
        <dbReference type="ChEBI" id="CHEBI:57692"/>
    </cofactor>
</comment>
<evidence type="ECO:0000313" key="10">
    <source>
        <dbReference type="EnsemblMetazoa" id="CLYHEMP007321.1"/>
    </source>
</evidence>
<reference evidence="10" key="1">
    <citation type="submission" date="2021-01" db="UniProtKB">
        <authorList>
            <consortium name="EnsemblMetazoa"/>
        </authorList>
    </citation>
    <scope>IDENTIFICATION</scope>
</reference>
<comment type="similarity">
    <text evidence="3">Belongs to the aequorin family.</text>
</comment>
<dbReference type="InterPro" id="IPR002048">
    <property type="entry name" value="EF_hand_dom"/>
</dbReference>
<sequence>MYCCKVFQRQNPKILSSTLKTIVSSQKWSHHQSSLNDTIPKQTTRSKVTGVADHFSGNAAVKLPKSASKTESNLEFEDFQKAFMGKSTREILRALMVYKLCSFDFLVERNKVLIKISRTLLGKRGFDFLMKNSFYGHFVAGETQEEIKSYLSLMKAYGVGAILDYAVEADIPQSTITDSSTTDKIHEEEDEINLENLEDKFKVHMDFADRRENVISARTYFYEGEEKCDENMEVFLKCIDTTSNTSENGFAAIKVTALGRPVLLLRLSQILNQTQVYFDLLAENKGNCITERSFAEDAFEHGLKDLGVDMTSAEVKQVFDIIDTANDGKIDIHEWHSFLTPRLKLARLFRAKPITKGEKGGEVLATLTDAELKEMENMTDRLLTVAQRAKDKNVRLMVDAEQTYFQPAISRITLEAMRFFNRDKPIIFNTYQCYLKDTPAHLRIDMELARREGFKFACKLVRGAYMEQERARAEAHGYADPIHDNKENTHACYNDMLFMMLEEVRDRGANVMAASHNEASVRHAIKTMQEFGIKRTDDNVFFGQLLGMCDAITYALGGAGYSAYKYVPYGPVEDVIPYLSRRAMENKSVMLGVMKERQMLWNELARRARSRELGHNPWAHVTA</sequence>
<dbReference type="GO" id="GO:0004657">
    <property type="term" value="F:proline dehydrogenase activity"/>
    <property type="evidence" value="ECO:0007669"/>
    <property type="project" value="UniProtKB-EC"/>
</dbReference>
<keyword evidence="11" id="KW-1185">Reference proteome</keyword>
<dbReference type="Pfam" id="PF01619">
    <property type="entry name" value="Pro_dh"/>
    <property type="match status" value="1"/>
</dbReference>
<evidence type="ECO:0000256" key="6">
    <source>
        <dbReference type="ARBA" id="ARBA00023223"/>
    </source>
</evidence>
<evidence type="ECO:0000259" key="9">
    <source>
        <dbReference type="PROSITE" id="PS50222"/>
    </source>
</evidence>
<dbReference type="Proteomes" id="UP000594262">
    <property type="component" value="Unplaced"/>
</dbReference>
<evidence type="ECO:0000256" key="7">
    <source>
        <dbReference type="ARBA" id="ARBA00023262"/>
    </source>
</evidence>
<dbReference type="InterPro" id="IPR029041">
    <property type="entry name" value="FAD-linked_oxidoreductase-like"/>
</dbReference>
<evidence type="ECO:0000256" key="5">
    <source>
        <dbReference type="ARBA" id="ARBA00023062"/>
    </source>
</evidence>
<comment type="function">
    <text evidence="8">Converts proline to delta-1-pyrroline-5-carboxylate.</text>
</comment>
<name>A0A7M5UX66_9CNID</name>
<evidence type="ECO:0000313" key="11">
    <source>
        <dbReference type="Proteomes" id="UP000594262"/>
    </source>
</evidence>
<organism evidence="10 11">
    <name type="scientific">Clytia hemisphaerica</name>
    <dbReference type="NCBI Taxonomy" id="252671"/>
    <lineage>
        <taxon>Eukaryota</taxon>
        <taxon>Metazoa</taxon>
        <taxon>Cnidaria</taxon>
        <taxon>Hydrozoa</taxon>
        <taxon>Hydroidolina</taxon>
        <taxon>Leptothecata</taxon>
        <taxon>Obeliida</taxon>
        <taxon>Clytiidae</taxon>
        <taxon>Clytia</taxon>
    </lineage>
</organism>
<dbReference type="InterPro" id="IPR002872">
    <property type="entry name" value="Proline_DH_dom"/>
</dbReference>
<dbReference type="SUPFAM" id="SSF51730">
    <property type="entry name" value="FAD-linked oxidoreductase"/>
    <property type="match status" value="1"/>
</dbReference>
<dbReference type="PANTHER" id="PTHR13914">
    <property type="entry name" value="PROLINE OXIDASE"/>
    <property type="match status" value="1"/>
</dbReference>
<protein>
    <recommendedName>
        <fullName evidence="8">Proline dehydrogenase</fullName>
        <ecNumber evidence="8">1.5.5.2</ecNumber>
    </recommendedName>
</protein>